<reference evidence="3" key="1">
    <citation type="submission" date="2021-01" db="EMBL/GenBank/DDBJ databases">
        <authorList>
            <person name="Corre E."/>
            <person name="Pelletier E."/>
            <person name="Niang G."/>
            <person name="Scheremetjew M."/>
            <person name="Finn R."/>
            <person name="Kale V."/>
            <person name="Holt S."/>
            <person name="Cochrane G."/>
            <person name="Meng A."/>
            <person name="Brown T."/>
            <person name="Cohen L."/>
        </authorList>
    </citation>
    <scope>NUCLEOTIDE SEQUENCE</scope>
    <source>
        <strain evidence="3">CCMP3107</strain>
    </source>
</reference>
<dbReference type="InterPro" id="IPR001375">
    <property type="entry name" value="Peptidase_S9_cat"/>
</dbReference>
<dbReference type="AlphaFoldDB" id="A0A6V1NU02"/>
<dbReference type="EMBL" id="HBIU01030402">
    <property type="protein sequence ID" value="CAE0635289.1"/>
    <property type="molecule type" value="Transcribed_RNA"/>
</dbReference>
<protein>
    <recommendedName>
        <fullName evidence="2">Peptidase S9 prolyl oligopeptidase catalytic domain-containing protein</fullName>
    </recommendedName>
</protein>
<dbReference type="FunFam" id="3.40.50.1820:FF:000043">
    <property type="entry name" value="acylamino-acid-releasing enzyme"/>
    <property type="match status" value="1"/>
</dbReference>
<evidence type="ECO:0000259" key="2">
    <source>
        <dbReference type="Pfam" id="PF00326"/>
    </source>
</evidence>
<accession>A0A6V1NU02</accession>
<dbReference type="GO" id="GO:0006508">
    <property type="term" value="P:proteolysis"/>
    <property type="evidence" value="ECO:0007669"/>
    <property type="project" value="InterPro"/>
</dbReference>
<keyword evidence="1" id="KW-0378">Hydrolase</keyword>
<gene>
    <name evidence="3" type="ORF">HAKA00212_LOCUS14030</name>
</gene>
<evidence type="ECO:0000313" key="3">
    <source>
        <dbReference type="EMBL" id="CAE0635289.1"/>
    </source>
</evidence>
<feature type="domain" description="Peptidase S9 prolyl oligopeptidase catalytic" evidence="2">
    <location>
        <begin position="111"/>
        <end position="324"/>
    </location>
</feature>
<dbReference type="Gene3D" id="3.40.50.1820">
    <property type="entry name" value="alpha/beta hydrolase"/>
    <property type="match status" value="1"/>
</dbReference>
<sequence length="325" mass="34991">MGKLLKWPLPSLTHQPTHTYYAPLLFHPTLERYGWSAECKLSSTATAELKKNIQGIRWEVLNLVPYGGGAPFDALLLLPPEGGDQALPPLIVTPHGGPHGVCATGFVPAYAFLVAAQGYALLLVNYRGSVGFGQGPLNSLPGKCGTQDVADVAQATRAVLGRPQPVVDAGRVAVVGGSHGGFLAGHMVGQHPDLYKAAVMRNPVTNIASMVGVTDIRDWCFVEALGIGSYDFDSYPICTPEMMARMFAASPIAHAHNVRAPTLLCVGAKDRRVPCSQSVEFYNVLKAQGVKTKMLWYPEDVHAIDIVKSDADEWTNIVAWLNEHV</sequence>
<dbReference type="PANTHER" id="PTHR42776">
    <property type="entry name" value="SERINE PEPTIDASE S9 FAMILY MEMBER"/>
    <property type="match status" value="1"/>
</dbReference>
<dbReference type="GO" id="GO:0004252">
    <property type="term" value="F:serine-type endopeptidase activity"/>
    <property type="evidence" value="ECO:0007669"/>
    <property type="project" value="TreeGrafter"/>
</dbReference>
<evidence type="ECO:0000256" key="1">
    <source>
        <dbReference type="ARBA" id="ARBA00022801"/>
    </source>
</evidence>
<proteinExistence type="predicted"/>
<dbReference type="Pfam" id="PF00326">
    <property type="entry name" value="Peptidase_S9"/>
    <property type="match status" value="1"/>
</dbReference>
<dbReference type="InterPro" id="IPR029058">
    <property type="entry name" value="AB_hydrolase_fold"/>
</dbReference>
<organism evidence="3">
    <name type="scientific">Heterosigma akashiwo</name>
    <name type="common">Chromophytic alga</name>
    <name type="synonym">Heterosigma carterae</name>
    <dbReference type="NCBI Taxonomy" id="2829"/>
    <lineage>
        <taxon>Eukaryota</taxon>
        <taxon>Sar</taxon>
        <taxon>Stramenopiles</taxon>
        <taxon>Ochrophyta</taxon>
        <taxon>Raphidophyceae</taxon>
        <taxon>Chattonellales</taxon>
        <taxon>Chattonellaceae</taxon>
        <taxon>Heterosigma</taxon>
    </lineage>
</organism>
<name>A0A6V1NU02_HETAK</name>
<dbReference type="PANTHER" id="PTHR42776:SF4">
    <property type="entry name" value="ACYLAMINO-ACID-RELEASING ENZYME"/>
    <property type="match status" value="1"/>
</dbReference>
<dbReference type="SUPFAM" id="SSF53474">
    <property type="entry name" value="alpha/beta-Hydrolases"/>
    <property type="match status" value="1"/>
</dbReference>